<evidence type="ECO:0000313" key="8">
    <source>
        <dbReference type="EMBL" id="MBP2170798.1"/>
    </source>
</evidence>
<proteinExistence type="predicted"/>
<dbReference type="PANTHER" id="PTHR30086:SF20">
    <property type="entry name" value="ARGININE EXPORTER PROTEIN ARGO-RELATED"/>
    <property type="match status" value="1"/>
</dbReference>
<feature type="transmembrane region" description="Helical" evidence="7">
    <location>
        <begin position="180"/>
        <end position="198"/>
    </location>
</feature>
<evidence type="ECO:0000256" key="1">
    <source>
        <dbReference type="ARBA" id="ARBA00004651"/>
    </source>
</evidence>
<evidence type="ECO:0000256" key="6">
    <source>
        <dbReference type="ARBA" id="ARBA00023136"/>
    </source>
</evidence>
<dbReference type="EMBL" id="JAGGMQ010000001">
    <property type="protein sequence ID" value="MBP2170798.1"/>
    <property type="molecule type" value="Genomic_DNA"/>
</dbReference>
<feature type="transmembrane region" description="Helical" evidence="7">
    <location>
        <begin position="144"/>
        <end position="168"/>
    </location>
</feature>
<keyword evidence="9" id="KW-1185">Reference proteome</keyword>
<reference evidence="8 9" key="1">
    <citation type="submission" date="2021-03" db="EMBL/GenBank/DDBJ databases">
        <authorList>
            <person name="D'Agostino P."/>
            <person name="Huntemann M."/>
            <person name="Clum A."/>
            <person name="Spunde A."/>
            <person name="Palaniappan K."/>
            <person name="Ritter S."/>
            <person name="Mikhailova N."/>
            <person name="Chen I.-M."/>
            <person name="Stamatis D."/>
            <person name="Reddy T."/>
            <person name="O'Malley R."/>
            <person name="Daum C."/>
            <person name="Shapiro N."/>
            <person name="Ivanova N."/>
            <person name="Kyrpides N."/>
            <person name="Woyke T."/>
        </authorList>
    </citation>
    <scope>NUCLEOTIDE SEQUENCE [LARGE SCALE GENOMIC DNA]</scope>
    <source>
        <strain evidence="8 9">WS4403</strain>
    </source>
</reference>
<protein>
    <submittedName>
        <fullName evidence="8">Threonine/homoserine/homoserine lactone efflux protein</fullName>
    </submittedName>
</protein>
<keyword evidence="5 7" id="KW-1133">Transmembrane helix</keyword>
<accession>A0ABS4PDU0</accession>
<sequence>MSLIEISPLILFVFVSTVTPGGATTVATASGAHFGFQRSLPFMCGIAIGLATMAAVAAVGLGSIIISFPVLQLIMKIVGSLYLIWLACKMALAGPPNLHANISKPVGFIGAIWLVWHNPKGWAMTLGASASFASLSDVPTHLSFLLGASFAIAAMISLSLWCAAGLLLARILKTNRQWHIFNTLLGLLLASSIVTMWIE</sequence>
<name>A0ABS4PDU0_9GAMM</name>
<reference evidence="9" key="2">
    <citation type="submission" date="2023-07" db="EMBL/GenBank/DDBJ databases">
        <title>Genome mining of underrepresented organisms for secondary metabolites.</title>
        <authorList>
            <person name="D'Agostino P.M."/>
        </authorList>
    </citation>
    <scope>NUCLEOTIDE SEQUENCE [LARGE SCALE GENOMIC DNA]</scope>
    <source>
        <strain evidence="9">WS4403</strain>
    </source>
</reference>
<evidence type="ECO:0000313" key="9">
    <source>
        <dbReference type="Proteomes" id="UP001195624"/>
    </source>
</evidence>
<evidence type="ECO:0000256" key="3">
    <source>
        <dbReference type="ARBA" id="ARBA00022692"/>
    </source>
</evidence>
<comment type="caution">
    <text evidence="8">The sequence shown here is derived from an EMBL/GenBank/DDBJ whole genome shotgun (WGS) entry which is preliminary data.</text>
</comment>
<feature type="transmembrane region" description="Helical" evidence="7">
    <location>
        <begin position="40"/>
        <end position="58"/>
    </location>
</feature>
<feature type="transmembrane region" description="Helical" evidence="7">
    <location>
        <begin position="64"/>
        <end position="86"/>
    </location>
</feature>
<feature type="transmembrane region" description="Helical" evidence="7">
    <location>
        <begin position="6"/>
        <end position="28"/>
    </location>
</feature>
<keyword evidence="2" id="KW-1003">Cell membrane</keyword>
<dbReference type="RefSeq" id="WP_017801717.1">
    <property type="nucleotide sequence ID" value="NZ_JAGGMQ010000001.1"/>
</dbReference>
<dbReference type="InterPro" id="IPR001123">
    <property type="entry name" value="LeuE-type"/>
</dbReference>
<organism evidence="8 9">
    <name type="scientific">Winslowiella toletana</name>
    <dbReference type="NCBI Taxonomy" id="92490"/>
    <lineage>
        <taxon>Bacteria</taxon>
        <taxon>Pseudomonadati</taxon>
        <taxon>Pseudomonadota</taxon>
        <taxon>Gammaproteobacteria</taxon>
        <taxon>Enterobacterales</taxon>
        <taxon>Erwiniaceae</taxon>
        <taxon>Winslowiella</taxon>
    </lineage>
</organism>
<evidence type="ECO:0000256" key="5">
    <source>
        <dbReference type="ARBA" id="ARBA00022989"/>
    </source>
</evidence>
<comment type="subcellular location">
    <subcellularLocation>
        <location evidence="1">Cell membrane</location>
        <topology evidence="1">Multi-pass membrane protein</topology>
    </subcellularLocation>
</comment>
<keyword evidence="4" id="KW-0029">Amino-acid transport</keyword>
<gene>
    <name evidence="8" type="ORF">J2125_003990</name>
</gene>
<evidence type="ECO:0000256" key="7">
    <source>
        <dbReference type="SAM" id="Phobius"/>
    </source>
</evidence>
<keyword evidence="6 7" id="KW-0472">Membrane</keyword>
<evidence type="ECO:0000256" key="2">
    <source>
        <dbReference type="ARBA" id="ARBA00022475"/>
    </source>
</evidence>
<dbReference type="Proteomes" id="UP001195624">
    <property type="component" value="Unassembled WGS sequence"/>
</dbReference>
<keyword evidence="4" id="KW-0813">Transport</keyword>
<keyword evidence="3 7" id="KW-0812">Transmembrane</keyword>
<feature type="transmembrane region" description="Helical" evidence="7">
    <location>
        <begin position="98"/>
        <end position="116"/>
    </location>
</feature>
<dbReference type="PANTHER" id="PTHR30086">
    <property type="entry name" value="ARGININE EXPORTER PROTEIN ARGO"/>
    <property type="match status" value="1"/>
</dbReference>
<dbReference type="Pfam" id="PF01810">
    <property type="entry name" value="LysE"/>
    <property type="match status" value="1"/>
</dbReference>
<evidence type="ECO:0000256" key="4">
    <source>
        <dbReference type="ARBA" id="ARBA00022970"/>
    </source>
</evidence>